<dbReference type="EMBL" id="LQBQ01000038">
    <property type="protein sequence ID" value="KUJ73433.1"/>
    <property type="molecule type" value="Genomic_DNA"/>
</dbReference>
<dbReference type="GO" id="GO:0003677">
    <property type="term" value="F:DNA binding"/>
    <property type="evidence" value="ECO:0007669"/>
    <property type="project" value="UniProtKB-KW"/>
</dbReference>
<dbReference type="InterPro" id="IPR036388">
    <property type="entry name" value="WH-like_DNA-bd_sf"/>
</dbReference>
<keyword evidence="7" id="KW-1185">Reference proteome</keyword>
<dbReference type="Pfam" id="PF00126">
    <property type="entry name" value="HTH_1"/>
    <property type="match status" value="1"/>
</dbReference>
<evidence type="ECO:0000256" key="2">
    <source>
        <dbReference type="ARBA" id="ARBA00023015"/>
    </source>
</evidence>
<dbReference type="GO" id="GO:0003700">
    <property type="term" value="F:DNA-binding transcription factor activity"/>
    <property type="evidence" value="ECO:0007669"/>
    <property type="project" value="InterPro"/>
</dbReference>
<dbReference type="PRINTS" id="PR00039">
    <property type="entry name" value="HTHLYSR"/>
</dbReference>
<dbReference type="Gene3D" id="3.40.190.10">
    <property type="entry name" value="Periplasmic binding protein-like II"/>
    <property type="match status" value="2"/>
</dbReference>
<dbReference type="RefSeq" id="WP_068349916.1">
    <property type="nucleotide sequence ID" value="NZ_LQBQ01000038.1"/>
</dbReference>
<dbReference type="OrthoDB" id="9815174at2"/>
<dbReference type="Proteomes" id="UP000053791">
    <property type="component" value="Unassembled WGS sequence"/>
</dbReference>
<keyword evidence="2" id="KW-0805">Transcription regulation</keyword>
<evidence type="ECO:0000256" key="4">
    <source>
        <dbReference type="ARBA" id="ARBA00023163"/>
    </source>
</evidence>
<proteinExistence type="inferred from homology"/>
<feature type="domain" description="HTH lysR-type" evidence="5">
    <location>
        <begin position="1"/>
        <end position="58"/>
    </location>
</feature>
<accession>A0A0X3TCL6</accession>
<name>A0A0X3TCL6_9RHOB</name>
<evidence type="ECO:0000259" key="5">
    <source>
        <dbReference type="PROSITE" id="PS50931"/>
    </source>
</evidence>
<organism evidence="6 7">
    <name type="scientific">Ruegeria marisrubri</name>
    <dbReference type="NCBI Taxonomy" id="1685379"/>
    <lineage>
        <taxon>Bacteria</taxon>
        <taxon>Pseudomonadati</taxon>
        <taxon>Pseudomonadota</taxon>
        <taxon>Alphaproteobacteria</taxon>
        <taxon>Rhodobacterales</taxon>
        <taxon>Roseobacteraceae</taxon>
        <taxon>Ruegeria</taxon>
    </lineage>
</organism>
<evidence type="ECO:0000256" key="3">
    <source>
        <dbReference type="ARBA" id="ARBA00023125"/>
    </source>
</evidence>
<comment type="caution">
    <text evidence="6">The sequence shown here is derived from an EMBL/GenBank/DDBJ whole genome shotgun (WGS) entry which is preliminary data.</text>
</comment>
<dbReference type="PANTHER" id="PTHR30579:SF8">
    <property type="entry name" value="HTH-TYPE TRANSCRIPTIONAL REGULATOR HDFR"/>
    <property type="match status" value="1"/>
</dbReference>
<dbReference type="InterPro" id="IPR050176">
    <property type="entry name" value="LTTR"/>
</dbReference>
<evidence type="ECO:0000256" key="1">
    <source>
        <dbReference type="ARBA" id="ARBA00009437"/>
    </source>
</evidence>
<reference evidence="6 7" key="1">
    <citation type="submission" date="2015-12" db="EMBL/GenBank/DDBJ databases">
        <authorList>
            <person name="Shamseldin A."/>
            <person name="Moawad H."/>
            <person name="Abd El-Rahim W.M."/>
            <person name="Sadowsky M.J."/>
        </authorList>
    </citation>
    <scope>NUCLEOTIDE SEQUENCE [LARGE SCALE GENOMIC DNA]</scope>
    <source>
        <strain evidence="6 7">ZGT118</strain>
    </source>
</reference>
<protein>
    <recommendedName>
        <fullName evidence="5">HTH lysR-type domain-containing protein</fullName>
    </recommendedName>
</protein>
<evidence type="ECO:0000313" key="6">
    <source>
        <dbReference type="EMBL" id="KUJ73433.1"/>
    </source>
</evidence>
<dbReference type="STRING" id="1685379.AVO45_15230"/>
<comment type="similarity">
    <text evidence="1">Belongs to the LysR transcriptional regulatory family.</text>
</comment>
<dbReference type="PANTHER" id="PTHR30579">
    <property type="entry name" value="TRANSCRIPTIONAL REGULATOR"/>
    <property type="match status" value="1"/>
</dbReference>
<sequence>MQIKALETFLCVAECGGFHAAARKMHVTQTAVSARIRSIEEAVGHPLFTRGAGGTNLTEFGHRFRPYAEQMVSLWAYASRELPGQNPSRVSIRLGAQLSIWDPLLVDLAISLEENFGKLLLTLNYDHDLNMIEAVGTHVLDAALTHERPRDGRIVFEELAPERLILVETPGPSVDGGETLFVDLELGEQYRQHVRAIARAAEGQAIFLGNCMMALRYLLRRGGRGYFPDYVVAQHLRSDELRPVPGAPDLMLPLYLVFHPDMSRHAQFDELLTCLNALRSAPDPGAGAGAQTRY</sequence>
<dbReference type="AlphaFoldDB" id="A0A0X3TCL6"/>
<dbReference type="SUPFAM" id="SSF46785">
    <property type="entry name" value="Winged helix' DNA-binding domain"/>
    <property type="match status" value="1"/>
</dbReference>
<dbReference type="SUPFAM" id="SSF53850">
    <property type="entry name" value="Periplasmic binding protein-like II"/>
    <property type="match status" value="1"/>
</dbReference>
<keyword evidence="3" id="KW-0238">DNA-binding</keyword>
<evidence type="ECO:0000313" key="7">
    <source>
        <dbReference type="Proteomes" id="UP000053791"/>
    </source>
</evidence>
<dbReference type="Gene3D" id="1.10.10.10">
    <property type="entry name" value="Winged helix-like DNA-binding domain superfamily/Winged helix DNA-binding domain"/>
    <property type="match status" value="1"/>
</dbReference>
<dbReference type="InterPro" id="IPR005119">
    <property type="entry name" value="LysR_subst-bd"/>
</dbReference>
<gene>
    <name evidence="6" type="ORF">AVO45_15230</name>
</gene>
<keyword evidence="4" id="KW-0804">Transcription</keyword>
<dbReference type="PROSITE" id="PS50931">
    <property type="entry name" value="HTH_LYSR"/>
    <property type="match status" value="1"/>
</dbReference>
<dbReference type="Pfam" id="PF03466">
    <property type="entry name" value="LysR_substrate"/>
    <property type="match status" value="1"/>
</dbReference>
<dbReference type="InterPro" id="IPR036390">
    <property type="entry name" value="WH_DNA-bd_sf"/>
</dbReference>
<dbReference type="InterPro" id="IPR000847">
    <property type="entry name" value="LysR_HTH_N"/>
</dbReference>